<proteinExistence type="predicted"/>
<name>A0A512CIV0_9BACT</name>
<comment type="caution">
    <text evidence="1">The sequence shown here is derived from an EMBL/GenBank/DDBJ whole genome shotgun (WGS) entry which is preliminary data.</text>
</comment>
<dbReference type="Proteomes" id="UP000321301">
    <property type="component" value="Unassembled WGS sequence"/>
</dbReference>
<accession>A0A512CIV0</accession>
<reference evidence="1 2" key="1">
    <citation type="submission" date="2019-07" db="EMBL/GenBank/DDBJ databases">
        <title>Whole genome shotgun sequence of Cyclobacterium qasimii NBRC 106168.</title>
        <authorList>
            <person name="Hosoyama A."/>
            <person name="Uohara A."/>
            <person name="Ohji S."/>
            <person name="Ichikawa N."/>
        </authorList>
    </citation>
    <scope>NUCLEOTIDE SEQUENCE [LARGE SCALE GENOMIC DNA]</scope>
    <source>
        <strain evidence="1 2">NBRC 106168</strain>
    </source>
</reference>
<dbReference type="RefSeq" id="WP_020893835.1">
    <property type="nucleotide sequence ID" value="NZ_BJYV01000039.1"/>
</dbReference>
<gene>
    <name evidence="1" type="ORF">CQA01_46780</name>
</gene>
<protein>
    <submittedName>
        <fullName evidence="1">Uncharacterized protein</fullName>
    </submittedName>
</protein>
<evidence type="ECO:0000313" key="2">
    <source>
        <dbReference type="Proteomes" id="UP000321301"/>
    </source>
</evidence>
<evidence type="ECO:0000313" key="1">
    <source>
        <dbReference type="EMBL" id="GEO24144.1"/>
    </source>
</evidence>
<dbReference type="EMBL" id="BJYV01000039">
    <property type="protein sequence ID" value="GEO24144.1"/>
    <property type="molecule type" value="Genomic_DNA"/>
</dbReference>
<keyword evidence="2" id="KW-1185">Reference proteome</keyword>
<organism evidence="1 2">
    <name type="scientific">Cyclobacterium qasimii</name>
    <dbReference type="NCBI Taxonomy" id="1350429"/>
    <lineage>
        <taxon>Bacteria</taxon>
        <taxon>Pseudomonadati</taxon>
        <taxon>Bacteroidota</taxon>
        <taxon>Cytophagia</taxon>
        <taxon>Cytophagales</taxon>
        <taxon>Cyclobacteriaceae</taxon>
        <taxon>Cyclobacterium</taxon>
    </lineage>
</organism>
<dbReference type="AlphaFoldDB" id="A0A512CIV0"/>
<sequence>MTIFDRLFRKKSHTQTHAEMQDSSGIAKDLFVEDRDPEELLRDISQTLESGPVSVLEELLGRDYFAMGRRVGLEDHHPEVMEEQLDLIAAAFREAYYREKTATLERMDTYKLELSPKTKEVMPYQYARIEKKVEHEQRRLEDIQIQIDLAGCGEGYIEQSVRQFKAGFRKGYTLWLDEEIVFRERKLL</sequence>